<evidence type="ECO:0000313" key="1">
    <source>
        <dbReference type="EMBL" id="JAD60787.1"/>
    </source>
</evidence>
<sequence length="81" mass="9748">MEPIRLYYFNSWALLFFFRPLPNAKMKRCRHLCSLRSDLRFLCHWPHNSVYQNHGNQGKLMEGKCAKHIKMTPIIIDNFHS</sequence>
<accession>A0A0A9BNE0</accession>
<proteinExistence type="predicted"/>
<organism evidence="1">
    <name type="scientific">Arundo donax</name>
    <name type="common">Giant reed</name>
    <name type="synonym">Donax arundinaceus</name>
    <dbReference type="NCBI Taxonomy" id="35708"/>
    <lineage>
        <taxon>Eukaryota</taxon>
        <taxon>Viridiplantae</taxon>
        <taxon>Streptophyta</taxon>
        <taxon>Embryophyta</taxon>
        <taxon>Tracheophyta</taxon>
        <taxon>Spermatophyta</taxon>
        <taxon>Magnoliopsida</taxon>
        <taxon>Liliopsida</taxon>
        <taxon>Poales</taxon>
        <taxon>Poaceae</taxon>
        <taxon>PACMAD clade</taxon>
        <taxon>Arundinoideae</taxon>
        <taxon>Arundineae</taxon>
        <taxon>Arundo</taxon>
    </lineage>
</organism>
<dbReference type="EMBL" id="GBRH01237108">
    <property type="protein sequence ID" value="JAD60787.1"/>
    <property type="molecule type" value="Transcribed_RNA"/>
</dbReference>
<dbReference type="AlphaFoldDB" id="A0A0A9BNE0"/>
<protein>
    <submittedName>
        <fullName evidence="1">Uncharacterized protein</fullName>
    </submittedName>
</protein>
<name>A0A0A9BNE0_ARUDO</name>
<reference evidence="1" key="1">
    <citation type="submission" date="2014-09" db="EMBL/GenBank/DDBJ databases">
        <authorList>
            <person name="Magalhaes I.L.F."/>
            <person name="Oliveira U."/>
            <person name="Santos F.R."/>
            <person name="Vidigal T.H.D.A."/>
            <person name="Brescovit A.D."/>
            <person name="Santos A.J."/>
        </authorList>
    </citation>
    <scope>NUCLEOTIDE SEQUENCE</scope>
    <source>
        <tissue evidence="1">Shoot tissue taken approximately 20 cm above the soil surface</tissue>
    </source>
</reference>
<reference evidence="1" key="2">
    <citation type="journal article" date="2015" name="Data Brief">
        <title>Shoot transcriptome of the giant reed, Arundo donax.</title>
        <authorList>
            <person name="Barrero R.A."/>
            <person name="Guerrero F.D."/>
            <person name="Moolhuijzen P."/>
            <person name="Goolsby J.A."/>
            <person name="Tidwell J."/>
            <person name="Bellgard S.E."/>
            <person name="Bellgard M.I."/>
        </authorList>
    </citation>
    <scope>NUCLEOTIDE SEQUENCE</scope>
    <source>
        <tissue evidence="1">Shoot tissue taken approximately 20 cm above the soil surface</tissue>
    </source>
</reference>